<dbReference type="SUPFAM" id="SSF52047">
    <property type="entry name" value="RNI-like"/>
    <property type="match status" value="1"/>
</dbReference>
<dbReference type="EMBL" id="GEDC01015706">
    <property type="protein sequence ID" value="JAS21592.1"/>
    <property type="molecule type" value="Transcribed_RNA"/>
</dbReference>
<dbReference type="AlphaFoldDB" id="A0A1B6D7D8"/>
<protein>
    <recommendedName>
        <fullName evidence="2">F-box/LRR-repeat protein</fullName>
    </recommendedName>
</protein>
<feature type="non-terminal residue" evidence="1">
    <location>
        <position position="1"/>
    </location>
</feature>
<dbReference type="Gene3D" id="3.80.10.10">
    <property type="entry name" value="Ribonuclease Inhibitor"/>
    <property type="match status" value="1"/>
</dbReference>
<evidence type="ECO:0000313" key="1">
    <source>
        <dbReference type="EMBL" id="JAS21592.1"/>
    </source>
</evidence>
<organism evidence="1">
    <name type="scientific">Clastoptera arizonana</name>
    <name type="common">Arizona spittle bug</name>
    <dbReference type="NCBI Taxonomy" id="38151"/>
    <lineage>
        <taxon>Eukaryota</taxon>
        <taxon>Metazoa</taxon>
        <taxon>Ecdysozoa</taxon>
        <taxon>Arthropoda</taxon>
        <taxon>Hexapoda</taxon>
        <taxon>Insecta</taxon>
        <taxon>Pterygota</taxon>
        <taxon>Neoptera</taxon>
        <taxon>Paraneoptera</taxon>
        <taxon>Hemiptera</taxon>
        <taxon>Auchenorrhyncha</taxon>
        <taxon>Cercopoidea</taxon>
        <taxon>Clastopteridae</taxon>
        <taxon>Clastoptera</taxon>
    </lineage>
</organism>
<evidence type="ECO:0008006" key="2">
    <source>
        <dbReference type="Google" id="ProtNLM"/>
    </source>
</evidence>
<accession>A0A1B6D7D8</accession>
<feature type="non-terminal residue" evidence="1">
    <location>
        <position position="121"/>
    </location>
</feature>
<name>A0A1B6D7D8_9HEMI</name>
<gene>
    <name evidence="1" type="ORF">g.31807</name>
</gene>
<proteinExistence type="predicted"/>
<dbReference type="InterPro" id="IPR032675">
    <property type="entry name" value="LRR_dom_sf"/>
</dbReference>
<sequence length="121" mass="13463">YILSGVQNMSNLTSFCLCCDCTNNILISVGNNCPLLQSLDVTSSRSVTDKSIPALLNCKHLKEVKLYRTSVSADGYKELLSVLPRIQDIGRCDEFGNVLEKFREENLKTLGLKALLCRDMT</sequence>
<reference evidence="1" key="1">
    <citation type="submission" date="2015-12" db="EMBL/GenBank/DDBJ databases">
        <title>De novo transcriptome assembly of four potential Pierce s Disease insect vectors from Arizona vineyards.</title>
        <authorList>
            <person name="Tassone E.E."/>
        </authorList>
    </citation>
    <scope>NUCLEOTIDE SEQUENCE</scope>
</reference>